<organism evidence="2">
    <name type="scientific">uncultured Caudovirales phage</name>
    <dbReference type="NCBI Taxonomy" id="2100421"/>
    <lineage>
        <taxon>Viruses</taxon>
        <taxon>Duplodnaviria</taxon>
        <taxon>Heunggongvirae</taxon>
        <taxon>Uroviricota</taxon>
        <taxon>Caudoviricetes</taxon>
        <taxon>Peduoviridae</taxon>
        <taxon>Maltschvirus</taxon>
        <taxon>Maltschvirus maltsch</taxon>
    </lineage>
</organism>
<proteinExistence type="predicted"/>
<gene>
    <name evidence="2" type="ORF">UFOVP33_27</name>
</gene>
<feature type="region of interest" description="Disordered" evidence="1">
    <location>
        <begin position="13"/>
        <end position="48"/>
    </location>
</feature>
<evidence type="ECO:0000313" key="2">
    <source>
        <dbReference type="EMBL" id="CAB4122606.1"/>
    </source>
</evidence>
<reference evidence="2" key="1">
    <citation type="submission" date="2020-04" db="EMBL/GenBank/DDBJ databases">
        <authorList>
            <person name="Chiriac C."/>
            <person name="Salcher M."/>
            <person name="Ghai R."/>
            <person name="Kavagutti S V."/>
        </authorList>
    </citation>
    <scope>NUCLEOTIDE SEQUENCE</scope>
</reference>
<accession>A0A6J5KN08</accession>
<evidence type="ECO:0000256" key="1">
    <source>
        <dbReference type="SAM" id="MobiDB-lite"/>
    </source>
</evidence>
<dbReference type="EMBL" id="LR796162">
    <property type="protein sequence ID" value="CAB4122606.1"/>
    <property type="molecule type" value="Genomic_DNA"/>
</dbReference>
<sequence length="82" mass="8870">MRAVKAKALRKALGFHPAHPRDYETAKGHARMTKGPDGKPQYHSVTGTTMCGGTRGSYQKVKRAKVLTEAILRAAVLETAHG</sequence>
<protein>
    <submittedName>
        <fullName evidence="2">Uncharacterized protein</fullName>
    </submittedName>
</protein>
<name>A0A6J5KN08_9CAUD</name>